<gene>
    <name evidence="3" type="ORF">GCM10022202_20580</name>
</gene>
<proteinExistence type="predicted"/>
<keyword evidence="1" id="KW-0472">Membrane</keyword>
<evidence type="ECO:0000256" key="1">
    <source>
        <dbReference type="SAM" id="Phobius"/>
    </source>
</evidence>
<dbReference type="EMBL" id="BAAAYV010000009">
    <property type="protein sequence ID" value="GAA3659667.1"/>
    <property type="molecule type" value="Genomic_DNA"/>
</dbReference>
<dbReference type="Pfam" id="PF13828">
    <property type="entry name" value="DUF4190"/>
    <property type="match status" value="1"/>
</dbReference>
<evidence type="ECO:0000313" key="4">
    <source>
        <dbReference type="Proteomes" id="UP001410795"/>
    </source>
</evidence>
<evidence type="ECO:0000259" key="2">
    <source>
        <dbReference type="Pfam" id="PF13828"/>
    </source>
</evidence>
<feature type="transmembrane region" description="Helical" evidence="1">
    <location>
        <begin position="96"/>
        <end position="124"/>
    </location>
</feature>
<keyword evidence="1" id="KW-1133">Transmembrane helix</keyword>
<keyword evidence="4" id="KW-1185">Reference proteome</keyword>
<accession>A0ABP7BG07</accession>
<dbReference type="InterPro" id="IPR025241">
    <property type="entry name" value="DUF4190"/>
</dbReference>
<dbReference type="Proteomes" id="UP001410795">
    <property type="component" value="Unassembled WGS sequence"/>
</dbReference>
<reference evidence="4" key="1">
    <citation type="journal article" date="2019" name="Int. J. Syst. Evol. Microbiol.">
        <title>The Global Catalogue of Microorganisms (GCM) 10K type strain sequencing project: providing services to taxonomists for standard genome sequencing and annotation.</title>
        <authorList>
            <consortium name="The Broad Institute Genomics Platform"/>
            <consortium name="The Broad Institute Genome Sequencing Center for Infectious Disease"/>
            <person name="Wu L."/>
            <person name="Ma J."/>
        </authorList>
    </citation>
    <scope>NUCLEOTIDE SEQUENCE [LARGE SCALE GENOMIC DNA]</scope>
    <source>
        <strain evidence="4">JCM 16546</strain>
    </source>
</reference>
<feature type="transmembrane region" description="Helical" evidence="1">
    <location>
        <begin position="38"/>
        <end position="58"/>
    </location>
</feature>
<protein>
    <recommendedName>
        <fullName evidence="2">DUF4190 domain-containing protein</fullName>
    </recommendedName>
</protein>
<evidence type="ECO:0000313" key="3">
    <source>
        <dbReference type="EMBL" id="GAA3659667.1"/>
    </source>
</evidence>
<dbReference type="RefSeq" id="WP_221860284.1">
    <property type="nucleotide sequence ID" value="NZ_BAAAYV010000009.1"/>
</dbReference>
<comment type="caution">
    <text evidence="3">The sequence shown here is derived from an EMBL/GenBank/DDBJ whole genome shotgun (WGS) entry which is preliminary data.</text>
</comment>
<keyword evidence="1" id="KW-0812">Transmembrane</keyword>
<name>A0ABP7BG07_9MICO</name>
<sequence>MSTPTPDQPPLQGAPYPPPPAYPTVNVYGYPPPPRTNGLAVTSMVIGLAAVFSAAVAWVPVIGWFTPLFPLAAVILGHIAVVQINRRGEGGKGMAITGLVLGYVLIAVNLAIIGLIAAVVGTFVGTAVNLS</sequence>
<feature type="transmembrane region" description="Helical" evidence="1">
    <location>
        <begin position="64"/>
        <end position="84"/>
    </location>
</feature>
<organism evidence="3 4">
    <name type="scientific">Microbacterium marinilacus</name>
    <dbReference type="NCBI Taxonomy" id="415209"/>
    <lineage>
        <taxon>Bacteria</taxon>
        <taxon>Bacillati</taxon>
        <taxon>Actinomycetota</taxon>
        <taxon>Actinomycetes</taxon>
        <taxon>Micrococcales</taxon>
        <taxon>Microbacteriaceae</taxon>
        <taxon>Microbacterium</taxon>
    </lineage>
</organism>
<feature type="domain" description="DUF4190" evidence="2">
    <location>
        <begin position="39"/>
        <end position="108"/>
    </location>
</feature>